<accession>A0A6B8RNV6</accession>
<keyword evidence="3" id="KW-1185">Reference proteome</keyword>
<name>A0A6B8RNV6_9BACL</name>
<gene>
    <name evidence="2" type="ORF">EHS13_20225</name>
</gene>
<sequence>MEWSAILNLIDPKLFIVVAACWVLGYILKQTPAVPNWSIVFIVTSFATGFAVWMMGPQPEIILQGILCGAVSVYGYEFIKGIKGAKEDIQDGVK</sequence>
<feature type="transmembrane region" description="Helical" evidence="1">
    <location>
        <begin position="61"/>
        <end position="79"/>
    </location>
</feature>
<dbReference type="RefSeq" id="WP_155702146.1">
    <property type="nucleotide sequence ID" value="NZ_CP034235.1"/>
</dbReference>
<keyword evidence="1" id="KW-0472">Membrane</keyword>
<evidence type="ECO:0000313" key="3">
    <source>
        <dbReference type="Proteomes" id="UP000426246"/>
    </source>
</evidence>
<dbReference type="Proteomes" id="UP000426246">
    <property type="component" value="Chromosome"/>
</dbReference>
<dbReference type="KEGG" id="ppsc:EHS13_20225"/>
<proteinExistence type="predicted"/>
<reference evidence="3" key="1">
    <citation type="submission" date="2018-11" db="EMBL/GenBank/DDBJ databases">
        <title>Complete genome sequence of Paenibacillus sp. ML311-T8.</title>
        <authorList>
            <person name="Nam Y.-D."/>
            <person name="Kang J."/>
            <person name="Chung W.-H."/>
            <person name="Park Y.S."/>
        </authorList>
    </citation>
    <scope>NUCLEOTIDE SEQUENCE [LARGE SCALE GENOMIC DNA]</scope>
    <source>
        <strain evidence="3">ML311-T8</strain>
    </source>
</reference>
<feature type="transmembrane region" description="Helical" evidence="1">
    <location>
        <begin position="34"/>
        <end position="55"/>
    </location>
</feature>
<evidence type="ECO:0000313" key="2">
    <source>
        <dbReference type="EMBL" id="QGQ97046.1"/>
    </source>
</evidence>
<feature type="transmembrane region" description="Helical" evidence="1">
    <location>
        <begin position="6"/>
        <end position="27"/>
    </location>
</feature>
<evidence type="ECO:0008006" key="4">
    <source>
        <dbReference type="Google" id="ProtNLM"/>
    </source>
</evidence>
<protein>
    <recommendedName>
        <fullName evidence="4">Holin</fullName>
    </recommendedName>
</protein>
<dbReference type="OrthoDB" id="2884029at2"/>
<evidence type="ECO:0000256" key="1">
    <source>
        <dbReference type="SAM" id="Phobius"/>
    </source>
</evidence>
<dbReference type="Pfam" id="PF16079">
    <property type="entry name" value="Phage_holin_5_2"/>
    <property type="match status" value="1"/>
</dbReference>
<keyword evidence="1" id="KW-1133">Transmembrane helix</keyword>
<organism evidence="2 3">
    <name type="scientific">Paenibacillus psychroresistens</name>
    <dbReference type="NCBI Taxonomy" id="1778678"/>
    <lineage>
        <taxon>Bacteria</taxon>
        <taxon>Bacillati</taxon>
        <taxon>Bacillota</taxon>
        <taxon>Bacilli</taxon>
        <taxon>Bacillales</taxon>
        <taxon>Paenibacillaceae</taxon>
        <taxon>Paenibacillus</taxon>
    </lineage>
</organism>
<dbReference type="InterPro" id="IPR032111">
    <property type="entry name" value="Clostridium_phage_holin"/>
</dbReference>
<dbReference type="EMBL" id="CP034235">
    <property type="protein sequence ID" value="QGQ97046.1"/>
    <property type="molecule type" value="Genomic_DNA"/>
</dbReference>
<keyword evidence="1" id="KW-0812">Transmembrane</keyword>
<dbReference type="AlphaFoldDB" id="A0A6B8RNV6"/>